<dbReference type="OrthoDB" id="10254173at2759"/>
<protein>
    <submittedName>
        <fullName evidence="2">Uncharacterized protein</fullName>
    </submittedName>
</protein>
<organism evidence="2 3">
    <name type="scientific">Giardia intestinalis (strain ATCC 50581 / GS clone H7)</name>
    <name type="common">Giardia lamblia</name>
    <dbReference type="NCBI Taxonomy" id="598745"/>
    <lineage>
        <taxon>Eukaryota</taxon>
        <taxon>Metamonada</taxon>
        <taxon>Diplomonadida</taxon>
        <taxon>Hexamitidae</taxon>
        <taxon>Giardiinae</taxon>
        <taxon>Giardia</taxon>
    </lineage>
</organism>
<comment type="caution">
    <text evidence="2">The sequence shown here is derived from an EMBL/GenBank/DDBJ whole genome shotgun (WGS) entry which is preliminary data.</text>
</comment>
<sequence length="1270" mass="141059">MEKISNYFYKAKSAVGTSRCASYLHRVSKLLTHHEQPATALLGLDFCACMARCLADRAGDRTVKALVISILRMGFDSAVVIGPMPPKTRTSLMALRTSCIAENIIEGILLFLLDMVQQLKENNDSLVLLDQQIDELRNQPVLQDDSVPQFALDDSESQKEKEQDKEPAPTAELSDISIVIDQGTQQLGRTDLWDAVASDSASDSASPSLFENPPVQAEPLGLPDIASLQHKKFTEDRYSLLKERATLLDDIISVLFLLENILAIRTQPLAGASLQKGVSQKADTSRSLFNNFRNHEDDVFNTLLTLCIAGNLPQLLTILVNLVSTDVMAGLAAPLLRLLTVLLHNQSLYSISEDTTQPLAFRRMEPPAVVKSPKVKLNIVGNISVSPSSQERMPPSRPPSDVLSLEHPAITLAAEACVRTSRYASVRVVPLSPSTIASSQPQRGMNMELGDYYLLCRKNAPRRPLGNTFTRLKAIAGSETVIPGLSDDSSIISDIDSITSSDDEHPSVRGRSSSLTSAKTIPVHKIPVTWSYLSQPSIFTHFHRDILTTLCTDYQLLTFVTYCMDHISSICQIGLGMQQGFSRQLLYTKQHSVETDNQFNNAIFCCAFVLAAQSAAYIVFNTLQLTDTQKTERLGDDRILKYIESSTRVMNSIFGGLQHNSTALSGFNDHVNWYVRDTGLSCFYWINELIHRLGTAPASFLGKRLALLSAEKNSASLMNALPPHAQRIALDALNKRLRSENEQLYRVMPVLQRVSRPLRMSISCLHTLSHMLETWAPQKGAELQYLCYYAQLLSTEDRLHSMLEALSLTAEQTFSVAAGFATKSVTGRVFTLEGSTNDTDDEPVAQFNPEMIGTGSVETELCTLGMFIARQISSSGFVSSLLIFIDSMFERCLFGEGQEEVYSLIFRILGLFTRADMKESGHTTAVFANLESILVLLTFSDRSSDIPSHQRLKELATQILDIVCEPAYLTDEYITGLFKRSKLPAHRSLLFGYEAKRLDNLLIDQHNAGSIYDLRARHSGVTYRRDLNALVINKDLVTDAALDEIIGDISAANLQFDDTQQKHLHQVPVLSPHKSEKDDLSFKTSMISNSTEEEAQSNIDFAQCDRYCDNGFTPETNRLVLDYAKRELKKGIALEDVMGALMIELECNFTVAQLIEQWKLLSLKSGRFSKEEDNMIIQYSKKSGGLGDVQLAQLATILHRKPQAIKNVFYFSKQIRRSEDTLSFEIQIDDPSSSVSMGSGRSTSSGGHIILTAYRVRSLYEARFSPSCIA</sequence>
<evidence type="ECO:0000313" key="3">
    <source>
        <dbReference type="Proteomes" id="UP000002488"/>
    </source>
</evidence>
<feature type="compositionally biased region" description="Basic and acidic residues" evidence="1">
    <location>
        <begin position="156"/>
        <end position="167"/>
    </location>
</feature>
<dbReference type="OMA" id="CMDHISS"/>
<accession>C6LRC4</accession>
<evidence type="ECO:0000313" key="2">
    <source>
        <dbReference type="EMBL" id="EET01443.1"/>
    </source>
</evidence>
<name>C6LRC4_GIAIB</name>
<dbReference type="AlphaFoldDB" id="C6LRC4"/>
<gene>
    <name evidence="2" type="ORF">GL50581_1306</name>
</gene>
<dbReference type="EMBL" id="ACGJ01001859">
    <property type="protein sequence ID" value="EET01443.1"/>
    <property type="molecule type" value="Genomic_DNA"/>
</dbReference>
<dbReference type="Proteomes" id="UP000002488">
    <property type="component" value="Unassembled WGS sequence"/>
</dbReference>
<dbReference type="VEuPathDB" id="GiardiaDB:GL50581_1306"/>
<proteinExistence type="predicted"/>
<evidence type="ECO:0000256" key="1">
    <source>
        <dbReference type="SAM" id="MobiDB-lite"/>
    </source>
</evidence>
<reference evidence="2 3" key="1">
    <citation type="journal article" date="2009" name="PLoS Pathog.">
        <title>Draft genome sequencing of giardia intestinalis assemblage B isolate GS: is human giardiasis caused by two different species?</title>
        <authorList>
            <person name="Franzen O."/>
            <person name="Jerlstrom-Hultqvist J."/>
            <person name="Castro E."/>
            <person name="Sherwood E."/>
            <person name="Ankarklev J."/>
            <person name="Reiner D.S."/>
            <person name="Palm D."/>
            <person name="Andersson J.O."/>
            <person name="Andersson B."/>
            <person name="Svard S.G."/>
        </authorList>
    </citation>
    <scope>NUCLEOTIDE SEQUENCE [LARGE SCALE GENOMIC DNA]</scope>
    <source>
        <strain evidence="3">ATCC 50581 / GS clone H7</strain>
    </source>
</reference>
<feature type="region of interest" description="Disordered" evidence="1">
    <location>
        <begin position="151"/>
        <end position="172"/>
    </location>
</feature>